<dbReference type="AlphaFoldDB" id="A0A9N9LF51"/>
<name>A0A9N9LF51_9HELO</name>
<reference evidence="2" key="1">
    <citation type="submission" date="2021-07" db="EMBL/GenBank/DDBJ databases">
        <authorList>
            <person name="Durling M."/>
        </authorList>
    </citation>
    <scope>NUCLEOTIDE SEQUENCE</scope>
</reference>
<keyword evidence="1" id="KW-0732">Signal</keyword>
<feature type="chain" id="PRO_5040288868" evidence="1">
    <location>
        <begin position="21"/>
        <end position="54"/>
    </location>
</feature>
<organism evidence="2 3">
    <name type="scientific">Hymenoscyphus albidus</name>
    <dbReference type="NCBI Taxonomy" id="595503"/>
    <lineage>
        <taxon>Eukaryota</taxon>
        <taxon>Fungi</taxon>
        <taxon>Dikarya</taxon>
        <taxon>Ascomycota</taxon>
        <taxon>Pezizomycotina</taxon>
        <taxon>Leotiomycetes</taxon>
        <taxon>Helotiales</taxon>
        <taxon>Helotiaceae</taxon>
        <taxon>Hymenoscyphus</taxon>
    </lineage>
</organism>
<comment type="caution">
    <text evidence="2">The sequence shown here is derived from an EMBL/GenBank/DDBJ whole genome shotgun (WGS) entry which is preliminary data.</text>
</comment>
<accession>A0A9N9LF51</accession>
<proteinExistence type="predicted"/>
<feature type="signal peptide" evidence="1">
    <location>
        <begin position="1"/>
        <end position="20"/>
    </location>
</feature>
<evidence type="ECO:0000256" key="1">
    <source>
        <dbReference type="SAM" id="SignalP"/>
    </source>
</evidence>
<protein>
    <submittedName>
        <fullName evidence="2">Uncharacterized protein</fullName>
    </submittedName>
</protein>
<keyword evidence="3" id="KW-1185">Reference proteome</keyword>
<sequence>MKTFTILFALVLAATNMVVAQSTDCNNVTCTDWCSPMQDKLNVIGMDMEELSYV</sequence>
<evidence type="ECO:0000313" key="3">
    <source>
        <dbReference type="Proteomes" id="UP000701801"/>
    </source>
</evidence>
<gene>
    <name evidence="2" type="ORF">HYALB_00008295</name>
</gene>
<evidence type="ECO:0000313" key="2">
    <source>
        <dbReference type="EMBL" id="CAG8972010.1"/>
    </source>
</evidence>
<dbReference type="Proteomes" id="UP000701801">
    <property type="component" value="Unassembled WGS sequence"/>
</dbReference>
<dbReference type="EMBL" id="CAJVRM010000032">
    <property type="protein sequence ID" value="CAG8972010.1"/>
    <property type="molecule type" value="Genomic_DNA"/>
</dbReference>